<reference evidence="1 2" key="1">
    <citation type="journal article" date="2021" name="Front. Genet.">
        <title>Chromosome-Level Genome Assembly Reveals Significant Gene Expansion in the Toll and IMD Signaling Pathways of Dendrolimus kikuchii.</title>
        <authorList>
            <person name="Zhou J."/>
            <person name="Wu P."/>
            <person name="Xiong Z."/>
            <person name="Liu N."/>
            <person name="Zhao N."/>
            <person name="Ji M."/>
            <person name="Qiu Y."/>
            <person name="Yang B."/>
        </authorList>
    </citation>
    <scope>NUCLEOTIDE SEQUENCE [LARGE SCALE GENOMIC DNA]</scope>
    <source>
        <strain evidence="1">Ann1</strain>
    </source>
</reference>
<name>A0ACC1CXQ9_9NEOP</name>
<dbReference type="Proteomes" id="UP000824533">
    <property type="component" value="Linkage Group LG14"/>
</dbReference>
<proteinExistence type="predicted"/>
<accession>A0ACC1CXQ9</accession>
<sequence>MSGAGTPTTTEPPPLDDRDVEPRTPMKRLGSTRKLAAFNNIRMQLCEQTRVLEARAEATAGVAGELHDYCRRRADLESEYARALEKLARAAHQRHEGQRHKREQWPLTGAYACWQAALDGARALARDHAALADLYGGPLATRLQRAGDDALRLHRKCREIVTERHEEVGAALAEAAAAGKAHAAAAHEWRAAALKLRHAHDQRARLAAASPPRHKKLKALDKELDKRRARHAEARARALRARADYVLSLEAANATLQRYYLDDIADIILCMEVGFDAVVGRAARTAGEAEERRGAAAGAAAGALRAAADALDALADRQRLLDAHAAAFALPRPLPYQGSPPDKQDAEMLEAAGGAAEERDEAAARVHDELAARLHQLEAGARRLRAECHENAKTLDAAEAELIKQMEGSDAQWDVSGLFGVGAGACAGGAAGALAPLAAEEAGDAPRRDQEDYYLAKFRSYVSCAGRLARIESKAAALRGRGGAAAAGAGAGVAAPPSPPRRAAARLRRGQFAAPLDHRLPLVLTSCVRVIATYGLRHQGIFRVSGSQVEMQALRAAFERGEDPLAQVRDASDINSVCGLLKLYLREVRPPLVPPQLQERLLRVAAVQPEGEFVARLRETLAALPQPAVLVLRYLFAFLAHLAEHSEHNMMDAWNLAICVGPTLLAAWGDGGAQLAAQNLVNELVKRTIQHHLDVFPQDIAPYALYTRFRQTDVESEFILYYICKEEFDLYRHGHNVKNTISGQCFFVSEPIAFAGVWTVDIIITSTTSRDAGPWRGGGRHRAQGRRVAGFHSCTGGLLRQRLIEEGARQCGGGGGARGGTGGGSGPSLHVALVRRSRTWHPVTALRGRSSNKKSKTDAEPVTGGADVGEGPVKGPNNNPKGPVKGGAGTSKTFYSRFLSAISSPPEESGSSKTVARTTTQQRPHVTAPPVQAPPKAPVHKGPEGKGQSPAASRVTRSRSAASSRLPSADEAGGSTNPPHTKGDKAREVARNEALRRYLALDEPRAGRPVTSWARSPAGLRSPPGESRGQPDGAGRSRGRGGDSKPPRGAARSNARGGNATGERQRASRPRGSHRPPPAPMPREGARGSRATLSGPGNFHPAHTQERAPLFMRRPTARRGRGVRLTLYTVTPASMRRKAPMGF</sequence>
<evidence type="ECO:0000313" key="2">
    <source>
        <dbReference type="Proteomes" id="UP000824533"/>
    </source>
</evidence>
<organism evidence="1 2">
    <name type="scientific">Dendrolimus kikuchii</name>
    <dbReference type="NCBI Taxonomy" id="765133"/>
    <lineage>
        <taxon>Eukaryota</taxon>
        <taxon>Metazoa</taxon>
        <taxon>Ecdysozoa</taxon>
        <taxon>Arthropoda</taxon>
        <taxon>Hexapoda</taxon>
        <taxon>Insecta</taxon>
        <taxon>Pterygota</taxon>
        <taxon>Neoptera</taxon>
        <taxon>Endopterygota</taxon>
        <taxon>Lepidoptera</taxon>
        <taxon>Glossata</taxon>
        <taxon>Ditrysia</taxon>
        <taxon>Bombycoidea</taxon>
        <taxon>Lasiocampidae</taxon>
        <taxon>Dendrolimus</taxon>
    </lineage>
</organism>
<protein>
    <submittedName>
        <fullName evidence="1">Uncharacterized protein</fullName>
    </submittedName>
</protein>
<evidence type="ECO:0000313" key="1">
    <source>
        <dbReference type="EMBL" id="KAJ0176350.1"/>
    </source>
</evidence>
<dbReference type="EMBL" id="CM034400">
    <property type="protein sequence ID" value="KAJ0176350.1"/>
    <property type="molecule type" value="Genomic_DNA"/>
</dbReference>
<gene>
    <name evidence="1" type="ORF">K1T71_008524</name>
</gene>
<keyword evidence="2" id="KW-1185">Reference proteome</keyword>
<comment type="caution">
    <text evidence="1">The sequence shown here is derived from an EMBL/GenBank/DDBJ whole genome shotgun (WGS) entry which is preliminary data.</text>
</comment>